<name>A0A645G6J4_9ZZZZ</name>
<dbReference type="PROSITE" id="PS51671">
    <property type="entry name" value="ACT"/>
    <property type="match status" value="1"/>
</dbReference>
<dbReference type="UniPathway" id="UPA00122">
    <property type="reaction ID" value="UER00961"/>
</dbReference>
<dbReference type="Pfam" id="PF20463">
    <property type="entry name" value="PDH_C"/>
    <property type="match status" value="1"/>
</dbReference>
<gene>
    <name evidence="2" type="ORF">SDC9_166934</name>
</gene>
<reference evidence="2" key="1">
    <citation type="submission" date="2019-08" db="EMBL/GenBank/DDBJ databases">
        <authorList>
            <person name="Kucharzyk K."/>
            <person name="Murdoch R.W."/>
            <person name="Higgins S."/>
            <person name="Loffler F."/>
        </authorList>
    </citation>
    <scope>NUCLEOTIDE SEQUENCE</scope>
</reference>
<organism evidence="2">
    <name type="scientific">bioreactor metagenome</name>
    <dbReference type="NCBI Taxonomy" id="1076179"/>
    <lineage>
        <taxon>unclassified sequences</taxon>
        <taxon>metagenomes</taxon>
        <taxon>ecological metagenomes</taxon>
    </lineage>
</organism>
<dbReference type="SUPFAM" id="SSF55021">
    <property type="entry name" value="ACT-like"/>
    <property type="match status" value="1"/>
</dbReference>
<dbReference type="InterPro" id="IPR045865">
    <property type="entry name" value="ACT-like_dom_sf"/>
</dbReference>
<comment type="caution">
    <text evidence="2">The sequence shown here is derived from an EMBL/GenBank/DDBJ whole genome shotgun (WGS) entry which is preliminary data.</text>
</comment>
<dbReference type="AlphaFoldDB" id="A0A645G6J4"/>
<evidence type="ECO:0000313" key="2">
    <source>
        <dbReference type="EMBL" id="MPN19563.1"/>
    </source>
</evidence>
<proteinExistence type="predicted"/>
<protein>
    <recommendedName>
        <fullName evidence="1">ACT domain-containing protein</fullName>
    </recommendedName>
</protein>
<dbReference type="InterPro" id="IPR046825">
    <property type="entry name" value="PDH_C"/>
</dbReference>
<evidence type="ECO:0000259" key="1">
    <source>
        <dbReference type="PROSITE" id="PS51671"/>
    </source>
</evidence>
<dbReference type="EMBL" id="VSSQ01067144">
    <property type="protein sequence ID" value="MPN19563.1"/>
    <property type="molecule type" value="Genomic_DNA"/>
</dbReference>
<sequence length="157" mass="17562">MHLLAAGGFKDITRIASSSADMWESIMFENKDDIIAVLDSFGAVISEIKGKILENKKADVYDYFLTAQQYRNSFSTATPKAFVKRYEIDVDILDRPGSIAIIAVLFSSNGINIKNMGIVNSRENNSGALSFAFDCEEDRQKSVKLLRDMNYDVTVKE</sequence>
<dbReference type="SUPFAM" id="SSF48179">
    <property type="entry name" value="6-phosphogluconate dehydrogenase C-terminal domain-like"/>
    <property type="match status" value="1"/>
</dbReference>
<dbReference type="InterPro" id="IPR008927">
    <property type="entry name" value="6-PGluconate_DH-like_C_sf"/>
</dbReference>
<accession>A0A645G6J4</accession>
<dbReference type="InterPro" id="IPR002912">
    <property type="entry name" value="ACT_dom"/>
</dbReference>
<dbReference type="GO" id="GO:0006571">
    <property type="term" value="P:tyrosine biosynthetic process"/>
    <property type="evidence" value="ECO:0007669"/>
    <property type="project" value="UniProtKB-UniPathway"/>
</dbReference>
<feature type="domain" description="ACT" evidence="1">
    <location>
        <begin position="87"/>
        <end position="157"/>
    </location>
</feature>
<dbReference type="Gene3D" id="1.10.3660.10">
    <property type="entry name" value="6-phosphogluconate dehydrogenase C-terminal like domain"/>
    <property type="match status" value="1"/>
</dbReference>